<keyword evidence="4" id="KW-0496">Mitochondrion</keyword>
<feature type="region of interest" description="Disordered" evidence="5">
    <location>
        <begin position="226"/>
        <end position="270"/>
    </location>
</feature>
<dbReference type="Proteomes" id="UP000076727">
    <property type="component" value="Unassembled WGS sequence"/>
</dbReference>
<feature type="compositionally biased region" description="Polar residues" evidence="5">
    <location>
        <begin position="180"/>
        <end position="190"/>
    </location>
</feature>
<feature type="compositionally biased region" description="Basic and acidic residues" evidence="5">
    <location>
        <begin position="232"/>
        <end position="244"/>
    </location>
</feature>
<feature type="region of interest" description="Disordered" evidence="5">
    <location>
        <begin position="165"/>
        <end position="190"/>
    </location>
</feature>
<organism evidence="7 8">
    <name type="scientific">Daedalea quercina L-15889</name>
    <dbReference type="NCBI Taxonomy" id="1314783"/>
    <lineage>
        <taxon>Eukaryota</taxon>
        <taxon>Fungi</taxon>
        <taxon>Dikarya</taxon>
        <taxon>Basidiomycota</taxon>
        <taxon>Agaricomycotina</taxon>
        <taxon>Agaricomycetes</taxon>
        <taxon>Polyporales</taxon>
        <taxon>Fomitopsis</taxon>
    </lineage>
</organism>
<name>A0A165TV23_9APHY</name>
<gene>
    <name evidence="7" type="ORF">DAEQUDRAFT_720839</name>
</gene>
<dbReference type="GO" id="GO:0032543">
    <property type="term" value="P:mitochondrial translation"/>
    <property type="evidence" value="ECO:0007669"/>
    <property type="project" value="UniProtKB-ARBA"/>
</dbReference>
<dbReference type="OrthoDB" id="277888at2759"/>
<feature type="compositionally biased region" description="Basic residues" evidence="5">
    <location>
        <begin position="245"/>
        <end position="257"/>
    </location>
</feature>
<dbReference type="SUPFAM" id="SSF75620">
    <property type="entry name" value="Release factor"/>
    <property type="match status" value="1"/>
</dbReference>
<dbReference type="InterPro" id="IPR000352">
    <property type="entry name" value="Pep_chain_release_fac_I"/>
</dbReference>
<evidence type="ECO:0000313" key="7">
    <source>
        <dbReference type="EMBL" id="KZT73996.1"/>
    </source>
</evidence>
<dbReference type="Gene3D" id="3.30.160.20">
    <property type="match status" value="1"/>
</dbReference>
<dbReference type="GO" id="GO:0003747">
    <property type="term" value="F:translation release factor activity"/>
    <property type="evidence" value="ECO:0007669"/>
    <property type="project" value="InterPro"/>
</dbReference>
<evidence type="ECO:0000259" key="6">
    <source>
        <dbReference type="Pfam" id="PF00472"/>
    </source>
</evidence>
<comment type="similarity">
    <text evidence="2">Belongs to the prokaryotic/mitochondrial release factor family.</text>
</comment>
<dbReference type="EMBL" id="KV429034">
    <property type="protein sequence ID" value="KZT73996.1"/>
    <property type="molecule type" value="Genomic_DNA"/>
</dbReference>
<dbReference type="GO" id="GO:0034551">
    <property type="term" value="P:mitochondrial respiratory chain complex III assembly"/>
    <property type="evidence" value="ECO:0007669"/>
    <property type="project" value="InterPro"/>
</dbReference>
<feature type="region of interest" description="Disordered" evidence="5">
    <location>
        <begin position="103"/>
        <end position="139"/>
    </location>
</feature>
<dbReference type="Pfam" id="PF00472">
    <property type="entry name" value="RF-1"/>
    <property type="match status" value="1"/>
</dbReference>
<dbReference type="PANTHER" id="PTHR46203">
    <property type="entry name" value="PROBABLE PEPTIDE CHAIN RELEASE FACTOR C12ORF65"/>
    <property type="match status" value="1"/>
</dbReference>
<sequence length="270" mass="30203">MASAAPLPPSLLASARSAYRALLRASSATFKGDADTRNAFRLKMRNETLACPPSASSKQLEEKINLAREIADVLLRNVVQAVKSDECSGPQIHERFKLRITEHTELGSNDTIKDPPPMESSRSARKRVSPSGAVKTNETTPQVPRYFSQLKKAAKKRVVPELKEEDIEESFVRGSGPGGQSINKTENNVQLLHKPTGLRVACQDTRSLSQNRKLARRRLLEKLDAHYNPGLSREEVRAALQRERERRRKKKSKKKSKNKAETNDKADEDA</sequence>
<dbReference type="InterPro" id="IPR045853">
    <property type="entry name" value="Pep_chain_release_fac_I_sf"/>
</dbReference>
<accession>A0A165TV23</accession>
<dbReference type="CDD" id="cd20267">
    <property type="entry name" value="Complex1_LYR_LYRM7"/>
    <property type="match status" value="1"/>
</dbReference>
<evidence type="ECO:0000256" key="2">
    <source>
        <dbReference type="ARBA" id="ARBA00010835"/>
    </source>
</evidence>
<dbReference type="AlphaFoldDB" id="A0A165TV23"/>
<keyword evidence="3" id="KW-0809">Transit peptide</keyword>
<feature type="domain" description="Prokaryotic-type class I peptide chain release factors" evidence="6">
    <location>
        <begin position="161"/>
        <end position="261"/>
    </location>
</feature>
<dbReference type="InterPro" id="IPR052405">
    <property type="entry name" value="Mito_Transl_Release_Factor"/>
</dbReference>
<dbReference type="InterPro" id="IPR045298">
    <property type="entry name" value="Complex1_LYR_LYRM7"/>
</dbReference>
<keyword evidence="8" id="KW-1185">Reference proteome</keyword>
<protein>
    <recommendedName>
        <fullName evidence="6">Prokaryotic-type class I peptide chain release factors domain-containing protein</fullName>
    </recommendedName>
</protein>
<proteinExistence type="inferred from homology"/>
<feature type="compositionally biased region" description="Basic and acidic residues" evidence="5">
    <location>
        <begin position="258"/>
        <end position="270"/>
    </location>
</feature>
<dbReference type="PANTHER" id="PTHR46203:SF1">
    <property type="entry name" value="MITOCHONDRIAL TRANSLATION RELEASE FACTOR IN RESCUE"/>
    <property type="match status" value="1"/>
</dbReference>
<evidence type="ECO:0000256" key="3">
    <source>
        <dbReference type="ARBA" id="ARBA00022946"/>
    </source>
</evidence>
<comment type="subcellular location">
    <subcellularLocation>
        <location evidence="1">Mitochondrion</location>
    </subcellularLocation>
</comment>
<evidence type="ECO:0000313" key="8">
    <source>
        <dbReference type="Proteomes" id="UP000076727"/>
    </source>
</evidence>
<evidence type="ECO:0000256" key="1">
    <source>
        <dbReference type="ARBA" id="ARBA00004173"/>
    </source>
</evidence>
<dbReference type="GO" id="GO:0005739">
    <property type="term" value="C:mitochondrion"/>
    <property type="evidence" value="ECO:0007669"/>
    <property type="project" value="UniProtKB-SubCell"/>
</dbReference>
<reference evidence="7 8" key="1">
    <citation type="journal article" date="2016" name="Mol. Biol. Evol.">
        <title>Comparative Genomics of Early-Diverging Mushroom-Forming Fungi Provides Insights into the Origins of Lignocellulose Decay Capabilities.</title>
        <authorList>
            <person name="Nagy L.G."/>
            <person name="Riley R."/>
            <person name="Tritt A."/>
            <person name="Adam C."/>
            <person name="Daum C."/>
            <person name="Floudas D."/>
            <person name="Sun H."/>
            <person name="Yadav J.S."/>
            <person name="Pangilinan J."/>
            <person name="Larsson K.H."/>
            <person name="Matsuura K."/>
            <person name="Barry K."/>
            <person name="Labutti K."/>
            <person name="Kuo R."/>
            <person name="Ohm R.A."/>
            <person name="Bhattacharya S.S."/>
            <person name="Shirouzu T."/>
            <person name="Yoshinaga Y."/>
            <person name="Martin F.M."/>
            <person name="Grigoriev I.V."/>
            <person name="Hibbett D.S."/>
        </authorList>
    </citation>
    <scope>NUCLEOTIDE SEQUENCE [LARGE SCALE GENOMIC DNA]</scope>
    <source>
        <strain evidence="7 8">L-15889</strain>
    </source>
</reference>
<evidence type="ECO:0000256" key="5">
    <source>
        <dbReference type="SAM" id="MobiDB-lite"/>
    </source>
</evidence>
<evidence type="ECO:0000256" key="4">
    <source>
        <dbReference type="ARBA" id="ARBA00023128"/>
    </source>
</evidence>